<evidence type="ECO:0000256" key="2">
    <source>
        <dbReference type="ARBA" id="ARBA00023125"/>
    </source>
</evidence>
<feature type="region of interest" description="Disordered" evidence="4">
    <location>
        <begin position="790"/>
        <end position="810"/>
    </location>
</feature>
<gene>
    <name evidence="6" type="ORF">NCCP602_09460</name>
</gene>
<proteinExistence type="predicted"/>
<evidence type="ECO:0000313" key="7">
    <source>
        <dbReference type="Proteomes" id="UP001498238"/>
    </source>
</evidence>
<evidence type="ECO:0000313" key="6">
    <source>
        <dbReference type="EMBL" id="GAA0034985.1"/>
    </source>
</evidence>
<dbReference type="PANTHER" id="PTHR44688:SF16">
    <property type="entry name" value="DNA-BINDING TRANSCRIPTIONAL ACTIVATOR DEVR_DOSR"/>
    <property type="match status" value="1"/>
</dbReference>
<dbReference type="PRINTS" id="PR00038">
    <property type="entry name" value="HTHLUXR"/>
</dbReference>
<comment type="caution">
    <text evidence="6">The sequence shown here is derived from an EMBL/GenBank/DDBJ whole genome shotgun (WGS) entry which is preliminary data.</text>
</comment>
<reference evidence="6 7" key="1">
    <citation type="submission" date="2024-01" db="EMBL/GenBank/DDBJ databases">
        <title>Characterization of antibiotic resistant novel bacterial strains and their environmental applications.</title>
        <authorList>
            <person name="Manzoor S."/>
            <person name="Abbas S."/>
            <person name="Arshad M."/>
            <person name="Ahmed I."/>
        </authorList>
    </citation>
    <scope>NUCLEOTIDE SEQUENCE [LARGE SCALE GENOMIC DNA]</scope>
    <source>
        <strain evidence="6 7">NCCP-602</strain>
    </source>
</reference>
<feature type="domain" description="HTH luxR-type" evidence="5">
    <location>
        <begin position="885"/>
        <end position="950"/>
    </location>
</feature>
<dbReference type="CDD" id="cd06170">
    <property type="entry name" value="LuxR_C_like"/>
    <property type="match status" value="1"/>
</dbReference>
<keyword evidence="7" id="KW-1185">Reference proteome</keyword>
<dbReference type="Gene3D" id="1.10.10.10">
    <property type="entry name" value="Winged helix-like DNA-binding domain superfamily/Winged helix DNA-binding domain"/>
    <property type="match status" value="1"/>
</dbReference>
<keyword evidence="1" id="KW-0805">Transcription regulation</keyword>
<dbReference type="InterPro" id="IPR027417">
    <property type="entry name" value="P-loop_NTPase"/>
</dbReference>
<dbReference type="SMART" id="SM00421">
    <property type="entry name" value="HTH_LUXR"/>
    <property type="match status" value="1"/>
</dbReference>
<evidence type="ECO:0000256" key="1">
    <source>
        <dbReference type="ARBA" id="ARBA00023015"/>
    </source>
</evidence>
<evidence type="ECO:0000256" key="4">
    <source>
        <dbReference type="SAM" id="MobiDB-lite"/>
    </source>
</evidence>
<keyword evidence="2" id="KW-0238">DNA-binding</keyword>
<dbReference type="RefSeq" id="WP_339391949.1">
    <property type="nucleotide sequence ID" value="NZ_BAAAAF010000002.1"/>
</dbReference>
<dbReference type="SUPFAM" id="SSF52540">
    <property type="entry name" value="P-loop containing nucleoside triphosphate hydrolases"/>
    <property type="match status" value="1"/>
</dbReference>
<dbReference type="InterPro" id="IPR000792">
    <property type="entry name" value="Tscrpt_reg_LuxR_C"/>
</dbReference>
<accession>A0ABN0SL75</accession>
<dbReference type="PROSITE" id="PS50043">
    <property type="entry name" value="HTH_LUXR_2"/>
    <property type="match status" value="1"/>
</dbReference>
<protein>
    <recommendedName>
        <fullName evidence="5">HTH luxR-type domain-containing protein</fullName>
    </recommendedName>
</protein>
<evidence type="ECO:0000256" key="3">
    <source>
        <dbReference type="ARBA" id="ARBA00023163"/>
    </source>
</evidence>
<dbReference type="InterPro" id="IPR016032">
    <property type="entry name" value="Sig_transdc_resp-reg_C-effctor"/>
</dbReference>
<name>A0ABN0SL75_9MICO</name>
<dbReference type="SUPFAM" id="SSF46894">
    <property type="entry name" value="C-terminal effector domain of the bipartite response regulators"/>
    <property type="match status" value="1"/>
</dbReference>
<dbReference type="Proteomes" id="UP001498238">
    <property type="component" value="Unassembled WGS sequence"/>
</dbReference>
<sequence length="955" mass="104717">MTLSPIRARDRLVDDICRRAVTEGGMLCMVTGFAGTGKTWLLRKIGERMFPTSPVAFATADEFEKDAPYSFVERLMSTGLAPFRVIDVHRSPIDIARESIAEFAERDRPELQTIIVDDAQWIDVESRLVLRYMVPRVMGLGIFIVVAGRLPDIEAAPVSFFADLAESAPHGENIVLEPLTVEEIQALAVDVLGASISPFTAETLRNATGGSFLSVDSIFRRITPQERNKLHLLWDIPIRGVDPVHNPLLAPVFELPDPARLAVEIVSCADTELAPHVVREVAAHLDEVVDIEPAVTASVLTESGFGSTVATRHSLIAHAVRQTLPRERAQAIYRALAPSAHGFRRMWYTLSGATEWNAELAAAVEAFVTEAVRARNFEAVNDVMRRSLDIADGEARTSLLIHLALLNMQNKTVYSVLDLIDEFEALPPSAVRECIILTIFAHRKDQEFPVHRLAEFLAVPTDSPEERTLQAYAAFLEVIEIIRSQDFSDLGAAIDQAQAMIARAPRHPDEVDNPAMRWMVAPALCSLVLEAFRMLQLVLELDAATISDRLDEFEPRVLGLEPSSYKIDALTPLAVVAMTIGEIDRARRLSGVGVDLLETVRKPWAAGTMRLIHAHAFSLTGSLDEAAELVVAATESSGSTIDVETRLPLSGLQAWLNAARGVPDFIDLEAQTHRQTAMSWQPYAADMVITASCERARAHGDPDGVVAASSPQKVRNLQGTQRGFLSYRAHALIDLERFDEARELIEAIDAARSQGWQPYWGSVDWLRARLVAAECAAPRFEIDGVMGRDSVSGGGRGSVSSGGRSDKSKSVAEAERHFDAALGDDRFPLPRALTLRDYGIFLIGLGDRDRARSALDHALAIVRRIGAEAYAPGIVEALGTVAKMGENLVGTLTARELEIGRLLARGRSNQEIAAELFVSPATVRYHVSNVLRKLQLKRRSEVAKVFQDAGETVTR</sequence>
<dbReference type="EMBL" id="BAAAAF010000002">
    <property type="protein sequence ID" value="GAA0034985.1"/>
    <property type="molecule type" value="Genomic_DNA"/>
</dbReference>
<dbReference type="PROSITE" id="PS00622">
    <property type="entry name" value="HTH_LUXR_1"/>
    <property type="match status" value="1"/>
</dbReference>
<dbReference type="InterPro" id="IPR036388">
    <property type="entry name" value="WH-like_DNA-bd_sf"/>
</dbReference>
<organism evidence="6 7">
    <name type="scientific">Brevibacterium metallidurans</name>
    <dbReference type="NCBI Taxonomy" id="1482676"/>
    <lineage>
        <taxon>Bacteria</taxon>
        <taxon>Bacillati</taxon>
        <taxon>Actinomycetota</taxon>
        <taxon>Actinomycetes</taxon>
        <taxon>Micrococcales</taxon>
        <taxon>Brevibacteriaceae</taxon>
        <taxon>Brevibacterium</taxon>
    </lineage>
</organism>
<keyword evidence="3" id="KW-0804">Transcription</keyword>
<evidence type="ECO:0000259" key="5">
    <source>
        <dbReference type="PROSITE" id="PS50043"/>
    </source>
</evidence>
<dbReference type="Pfam" id="PF00196">
    <property type="entry name" value="GerE"/>
    <property type="match status" value="1"/>
</dbReference>
<dbReference type="PANTHER" id="PTHR44688">
    <property type="entry name" value="DNA-BINDING TRANSCRIPTIONAL ACTIVATOR DEVR_DOSR"/>
    <property type="match status" value="1"/>
</dbReference>